<gene>
    <name evidence="1" type="ORF">DFH08DRAFT_860919</name>
</gene>
<dbReference type="AlphaFoldDB" id="A0AAD7A623"/>
<accession>A0AAD7A623</accession>
<comment type="caution">
    <text evidence="1">The sequence shown here is derived from an EMBL/GenBank/DDBJ whole genome shotgun (WGS) entry which is preliminary data.</text>
</comment>
<organism evidence="1 2">
    <name type="scientific">Mycena albidolilacea</name>
    <dbReference type="NCBI Taxonomy" id="1033008"/>
    <lineage>
        <taxon>Eukaryota</taxon>
        <taxon>Fungi</taxon>
        <taxon>Dikarya</taxon>
        <taxon>Basidiomycota</taxon>
        <taxon>Agaricomycotina</taxon>
        <taxon>Agaricomycetes</taxon>
        <taxon>Agaricomycetidae</taxon>
        <taxon>Agaricales</taxon>
        <taxon>Marasmiineae</taxon>
        <taxon>Mycenaceae</taxon>
        <taxon>Mycena</taxon>
    </lineage>
</organism>
<evidence type="ECO:0000313" key="1">
    <source>
        <dbReference type="EMBL" id="KAJ7350282.1"/>
    </source>
</evidence>
<evidence type="ECO:0008006" key="3">
    <source>
        <dbReference type="Google" id="ProtNLM"/>
    </source>
</evidence>
<protein>
    <recommendedName>
        <fullName evidence="3">Mediator complex subunit 1</fullName>
    </recommendedName>
</protein>
<name>A0AAD7A623_9AGAR</name>
<dbReference type="EMBL" id="JARIHO010000014">
    <property type="protein sequence ID" value="KAJ7350282.1"/>
    <property type="molecule type" value="Genomic_DNA"/>
</dbReference>
<reference evidence="1" key="1">
    <citation type="submission" date="2023-03" db="EMBL/GenBank/DDBJ databases">
        <title>Massive genome expansion in bonnet fungi (Mycena s.s.) driven by repeated elements and novel gene families across ecological guilds.</title>
        <authorList>
            <consortium name="Lawrence Berkeley National Laboratory"/>
            <person name="Harder C.B."/>
            <person name="Miyauchi S."/>
            <person name="Viragh M."/>
            <person name="Kuo A."/>
            <person name="Thoen E."/>
            <person name="Andreopoulos B."/>
            <person name="Lu D."/>
            <person name="Skrede I."/>
            <person name="Drula E."/>
            <person name="Henrissat B."/>
            <person name="Morin E."/>
            <person name="Kohler A."/>
            <person name="Barry K."/>
            <person name="LaButti K."/>
            <person name="Morin E."/>
            <person name="Salamov A."/>
            <person name="Lipzen A."/>
            <person name="Mereny Z."/>
            <person name="Hegedus B."/>
            <person name="Baldrian P."/>
            <person name="Stursova M."/>
            <person name="Weitz H."/>
            <person name="Taylor A."/>
            <person name="Grigoriev I.V."/>
            <person name="Nagy L.G."/>
            <person name="Martin F."/>
            <person name="Kauserud H."/>
        </authorList>
    </citation>
    <scope>NUCLEOTIDE SEQUENCE</scope>
    <source>
        <strain evidence="1">CBHHK002</strain>
    </source>
</reference>
<keyword evidence="2" id="KW-1185">Reference proteome</keyword>
<proteinExistence type="predicted"/>
<evidence type="ECO:0000313" key="2">
    <source>
        <dbReference type="Proteomes" id="UP001218218"/>
    </source>
</evidence>
<sequence>MSSPNSPPTLLSTVQRYKAHALPTSGAHPFSPSAEASCTMLANLIQTAGQLSSSLDSYLTMPVMNPKLVSLLRQQASISQTLHLSNQNVQQTIDALRKRSGINYGQDIPMDPQAIVGWCIERLESWAKSAGMETYKEDGREAGMLLAGTVLVMEVEFSINREEPLSPKLDVASVKTSYAIPNSESGLTSNTDGSVSLDAFLAGTIQKFCNELKRPEDERDPREVARLGVAVLDQLRYLVMLDRLAAQKDDGGVRWFVDIDQLCSILENFSKSEAEAVASSLAAERAPLDIYLLRCHALPLPYFVSPSISFLVYVSPQVYLSLKTSSPAHFAPPISNLPNLDIPFDQLRSYLSTHRKGATLATLLLSPLTDSQLFPASLSMPSLISRPTFPLVPSGSELEHVFPQTAELASESGEQHVWILDFTHGGKFPGVVVSQSRMREMELVVNPLSGMDPMNMPGMMSFGTGSWVALLLDPSNPVSSERYTAVYRSPTSKHPPLQLRLTLPEEPGFVLGKVPVHSMKEVWGILEVVREQCWLNEILLSCQWTTEGITKDADDVPVDETDATEDELQAVLTGSMVPRKIPVNVSLPQRPDPLFDPSLDPITIPPVDRRTRILMTSPERPPISGVVEITVAYDETKSRGVAVDLSGAMGCDLKSDTLEEIARRGGALGLSGRVWANSRGM</sequence>
<dbReference type="Proteomes" id="UP001218218">
    <property type="component" value="Unassembled WGS sequence"/>
</dbReference>